<dbReference type="InterPro" id="IPR013094">
    <property type="entry name" value="AB_hydrolase_3"/>
</dbReference>
<dbReference type="HOGENOM" id="CLU_378584_0_0_1"/>
<dbReference type="Gene3D" id="3.40.50.1820">
    <property type="entry name" value="alpha/beta hydrolase"/>
    <property type="match status" value="1"/>
</dbReference>
<reference evidence="6 7" key="2">
    <citation type="journal article" date="2014" name="Proc. Natl. Acad. Sci. U.S.A.">
        <title>Trajectory and genomic determinants of fungal-pathogen speciation and host adaptation.</title>
        <authorList>
            <person name="Hu X."/>
            <person name="Xiao G."/>
            <person name="Zheng P."/>
            <person name="Shang Y."/>
            <person name="Su Y."/>
            <person name="Zhang X."/>
            <person name="Liu X."/>
            <person name="Zhan S."/>
            <person name="St Leger R.J."/>
            <person name="Wang C."/>
        </authorList>
    </citation>
    <scope>GENOME REANNOTATION</scope>
    <source>
        <strain evidence="7">ARSEF 23 / ATCC MYA-3075</strain>
    </source>
</reference>
<evidence type="ECO:0000313" key="6">
    <source>
        <dbReference type="EMBL" id="EFY96937.2"/>
    </source>
</evidence>
<evidence type="ECO:0000259" key="5">
    <source>
        <dbReference type="PROSITE" id="PS51387"/>
    </source>
</evidence>
<dbReference type="InterPro" id="IPR050416">
    <property type="entry name" value="FAD-linked_Oxidoreductase"/>
</dbReference>
<accession>E9F5D4</accession>
<keyword evidence="3" id="KW-0274">FAD</keyword>
<gene>
    <name evidence="6" type="ORF">MAA_07483</name>
</gene>
<keyword evidence="4" id="KW-0560">Oxidoreductase</keyword>
<dbReference type="GeneID" id="19261769"/>
<dbReference type="InterPro" id="IPR016166">
    <property type="entry name" value="FAD-bd_PCMH"/>
</dbReference>
<dbReference type="PROSITE" id="PS00086">
    <property type="entry name" value="CYTOCHROME_P450"/>
    <property type="match status" value="1"/>
</dbReference>
<dbReference type="InterPro" id="IPR006094">
    <property type="entry name" value="Oxid_FAD_bind_N"/>
</dbReference>
<dbReference type="InterPro" id="IPR036318">
    <property type="entry name" value="FAD-bd_PCMH-like_sf"/>
</dbReference>
<proteinExistence type="inferred from homology"/>
<dbReference type="Gene3D" id="3.30.465.10">
    <property type="match status" value="1"/>
</dbReference>
<reference evidence="6 7" key="1">
    <citation type="journal article" date="2011" name="PLoS Genet.">
        <title>Genome sequencing and comparative transcriptomics of the model entomopathogenic fungi Metarhizium anisopliae and M. acridum.</title>
        <authorList>
            <person name="Gao Q."/>
            <person name="Jin K."/>
            <person name="Ying S.H."/>
            <person name="Zhang Y."/>
            <person name="Xiao G."/>
            <person name="Shang Y."/>
            <person name="Duan Z."/>
            <person name="Hu X."/>
            <person name="Xie X.Q."/>
            <person name="Zhou G."/>
            <person name="Peng G."/>
            <person name="Luo Z."/>
            <person name="Huang W."/>
            <person name="Wang B."/>
            <person name="Fang W."/>
            <person name="Wang S."/>
            <person name="Zhong Y."/>
            <person name="Ma L.J."/>
            <person name="St Leger R.J."/>
            <person name="Zhao G.P."/>
            <person name="Pei Y."/>
            <person name="Feng M.G."/>
            <person name="Xia Y."/>
            <person name="Wang C."/>
        </authorList>
    </citation>
    <scope>NUCLEOTIDE SEQUENCE [LARGE SCALE GENOMIC DNA]</scope>
    <source>
        <strain evidence="7">ARSEF 23 / ATCC MYA-3075</strain>
    </source>
</reference>
<dbReference type="PANTHER" id="PTHR42973:SF13">
    <property type="entry name" value="FAD-BINDING PCMH-TYPE DOMAIN-CONTAINING PROTEIN"/>
    <property type="match status" value="1"/>
</dbReference>
<dbReference type="GO" id="GO:0016705">
    <property type="term" value="F:oxidoreductase activity, acting on paired donors, with incorporation or reduction of molecular oxygen"/>
    <property type="evidence" value="ECO:0007669"/>
    <property type="project" value="InterPro"/>
</dbReference>
<name>E9F5D4_METRA</name>
<comment type="similarity">
    <text evidence="1">Belongs to the oxygen-dependent FAD-linked oxidoreductase family.</text>
</comment>
<feature type="domain" description="FAD-binding PCMH-type" evidence="5">
    <location>
        <begin position="379"/>
        <end position="550"/>
    </location>
</feature>
<protein>
    <submittedName>
        <fullName evidence="6">FAD binding domain protein</fullName>
    </submittedName>
</protein>
<dbReference type="PANTHER" id="PTHR42973">
    <property type="entry name" value="BINDING OXIDOREDUCTASE, PUTATIVE (AFU_ORTHOLOGUE AFUA_1G17690)-RELATED"/>
    <property type="match status" value="1"/>
</dbReference>
<dbReference type="InterPro" id="IPR029058">
    <property type="entry name" value="AB_hydrolase_fold"/>
</dbReference>
<dbReference type="PROSITE" id="PS51387">
    <property type="entry name" value="FAD_PCMH"/>
    <property type="match status" value="1"/>
</dbReference>
<organism evidence="6 7">
    <name type="scientific">Metarhizium robertsii (strain ARSEF 23 / ATCC MYA-3075)</name>
    <name type="common">Metarhizium anisopliae (strain ARSEF 23)</name>
    <dbReference type="NCBI Taxonomy" id="655844"/>
    <lineage>
        <taxon>Eukaryota</taxon>
        <taxon>Fungi</taxon>
        <taxon>Dikarya</taxon>
        <taxon>Ascomycota</taxon>
        <taxon>Pezizomycotina</taxon>
        <taxon>Sordariomycetes</taxon>
        <taxon>Hypocreomycetidae</taxon>
        <taxon>Hypocreales</taxon>
        <taxon>Clavicipitaceae</taxon>
        <taxon>Metarhizium</taxon>
    </lineage>
</organism>
<dbReference type="Proteomes" id="UP000002498">
    <property type="component" value="Unassembled WGS sequence"/>
</dbReference>
<evidence type="ECO:0000313" key="7">
    <source>
        <dbReference type="Proteomes" id="UP000002498"/>
    </source>
</evidence>
<evidence type="ECO:0000256" key="2">
    <source>
        <dbReference type="ARBA" id="ARBA00022630"/>
    </source>
</evidence>
<dbReference type="KEGG" id="maj:MAA_07483"/>
<dbReference type="GO" id="GO:0005506">
    <property type="term" value="F:iron ion binding"/>
    <property type="evidence" value="ECO:0007669"/>
    <property type="project" value="InterPro"/>
</dbReference>
<evidence type="ECO:0000256" key="4">
    <source>
        <dbReference type="ARBA" id="ARBA00023002"/>
    </source>
</evidence>
<dbReference type="SUPFAM" id="SSF53474">
    <property type="entry name" value="alpha/beta-Hydrolases"/>
    <property type="match status" value="1"/>
</dbReference>
<dbReference type="RefSeq" id="XP_007823672.2">
    <property type="nucleotide sequence ID" value="XM_007825481.2"/>
</dbReference>
<dbReference type="SUPFAM" id="SSF56176">
    <property type="entry name" value="FAD-binding/transporter-associated domain-like"/>
    <property type="match status" value="1"/>
</dbReference>
<evidence type="ECO:0000256" key="3">
    <source>
        <dbReference type="ARBA" id="ARBA00022827"/>
    </source>
</evidence>
<dbReference type="OrthoDB" id="408631at2759"/>
<keyword evidence="2" id="KW-0285">Flavoprotein</keyword>
<dbReference type="AlphaFoldDB" id="E9F5D4"/>
<dbReference type="GO" id="GO:0016787">
    <property type="term" value="F:hydrolase activity"/>
    <property type="evidence" value="ECO:0007669"/>
    <property type="project" value="InterPro"/>
</dbReference>
<comment type="caution">
    <text evidence="6">The sequence shown here is derived from an EMBL/GenBank/DDBJ whole genome shotgun (WGS) entry which is preliminary data.</text>
</comment>
<evidence type="ECO:0000256" key="1">
    <source>
        <dbReference type="ARBA" id="ARBA00005466"/>
    </source>
</evidence>
<dbReference type="InterPro" id="IPR016169">
    <property type="entry name" value="FAD-bd_PCMH_sub2"/>
</dbReference>
<dbReference type="GO" id="GO:0071949">
    <property type="term" value="F:FAD binding"/>
    <property type="evidence" value="ECO:0007669"/>
    <property type="project" value="InterPro"/>
</dbReference>
<dbReference type="EMBL" id="ADNJ02000014">
    <property type="protein sequence ID" value="EFY96937.2"/>
    <property type="molecule type" value="Genomic_DNA"/>
</dbReference>
<dbReference type="Pfam" id="PF07859">
    <property type="entry name" value="Abhydrolase_3"/>
    <property type="match status" value="1"/>
</dbReference>
<dbReference type="InterPro" id="IPR017972">
    <property type="entry name" value="Cyt_P450_CS"/>
</dbReference>
<dbReference type="Pfam" id="PF01565">
    <property type="entry name" value="FAD_binding_4"/>
    <property type="match status" value="1"/>
</dbReference>
<keyword evidence="7" id="KW-1185">Reference proteome</keyword>
<sequence>MGLQMDNEFASALAPLIPALQNLPKPKVHDVETRRQILAGFTTNAQLPEDVAQTIHNVKTPDGYSLPIWHLKRTDRNPSSAGGPAVLHIHGGGFISLSPAVMMAGLAEYVVKTDIQLFAVDYRLAPEHPYPTPLDDCWAALTWIMSQAEELGVDASRVGLMGQSAGGGLAAGLTLLARDRQLQPPIARQILGYPMLDDRNSESMPEGIITLWNEEDNVTGWTAYLGRKVQSDHVPIYAAPARAKDVKGLPPLYMDIGQLDLFVKENLAYVGKFLDARVETEFHIYPGLSHGFEGLAPNHPVAKEFGAGVRRCLGEQLGLMMISKAVDEIARNFDLDFEALLKGFTVESAWFCTRLAAVLGHGSFFIGNSNLTVWDAKQQERQSACRVQPATAEDVSKVLQIILEEGCRFAVKGGGHAQFLDDSISVGGVTIDLQKMRSIEVSADRSLAKLGSGHILYSLYSGLEKHNLTTLGGRVADVGLGGYALGGGLSSLSPAYGLAMDNVFEYELVLPNATIVNVNQDSHPDLYFALRGGMSNFGIVTHFTMRAFPQGQVYGGSRTFPSQLRQEVLQQAFELTTQWKNDTAMAFYSHFTYRQNEDDFDITVHQEYARPTMDPPPFRQLNRLPSTSDNLRIDWTSSFSRESIFPSGYRNLFATATYQPSVDIDRKVQDILIEELQSCKAVPGLLPSIVTQPIYEEAIRANSDRGGSAAGLEAEGPLTGKLHLGFNAKKLA</sequence>